<dbReference type="InterPro" id="IPR050177">
    <property type="entry name" value="Lipid_A_modif_metabolic_enz"/>
</dbReference>
<name>A0A382TXV3_9ZZZZ</name>
<dbReference type="InterPro" id="IPR036291">
    <property type="entry name" value="NAD(P)-bd_dom_sf"/>
</dbReference>
<proteinExistence type="predicted"/>
<feature type="non-terminal residue" evidence="2">
    <location>
        <position position="159"/>
    </location>
</feature>
<dbReference type="PANTHER" id="PTHR43245">
    <property type="entry name" value="BIFUNCTIONAL POLYMYXIN RESISTANCE PROTEIN ARNA"/>
    <property type="match status" value="1"/>
</dbReference>
<organism evidence="2">
    <name type="scientific">marine metagenome</name>
    <dbReference type="NCBI Taxonomy" id="408172"/>
    <lineage>
        <taxon>unclassified sequences</taxon>
        <taxon>metagenomes</taxon>
        <taxon>ecological metagenomes</taxon>
    </lineage>
</organism>
<dbReference type="Gene3D" id="3.40.50.720">
    <property type="entry name" value="NAD(P)-binding Rossmann-like Domain"/>
    <property type="match status" value="1"/>
</dbReference>
<reference evidence="2" key="1">
    <citation type="submission" date="2018-05" db="EMBL/GenBank/DDBJ databases">
        <authorList>
            <person name="Lanie J.A."/>
            <person name="Ng W.-L."/>
            <person name="Kazmierczak K.M."/>
            <person name="Andrzejewski T.M."/>
            <person name="Davidsen T.M."/>
            <person name="Wayne K.J."/>
            <person name="Tettelin H."/>
            <person name="Glass J.I."/>
            <person name="Rusch D."/>
            <person name="Podicherti R."/>
            <person name="Tsui H.-C.T."/>
            <person name="Winkler M.E."/>
        </authorList>
    </citation>
    <scope>NUCLEOTIDE SEQUENCE</scope>
</reference>
<evidence type="ECO:0000313" key="2">
    <source>
        <dbReference type="EMBL" id="SVD26497.1"/>
    </source>
</evidence>
<protein>
    <recommendedName>
        <fullName evidence="1">NAD-dependent epimerase/dehydratase domain-containing protein</fullName>
    </recommendedName>
</protein>
<dbReference type="SUPFAM" id="SSF51735">
    <property type="entry name" value="NAD(P)-binding Rossmann-fold domains"/>
    <property type="match status" value="1"/>
</dbReference>
<dbReference type="EMBL" id="UINC01139752">
    <property type="protein sequence ID" value="SVD26497.1"/>
    <property type="molecule type" value="Genomic_DNA"/>
</dbReference>
<dbReference type="AlphaFoldDB" id="A0A382TXV3"/>
<evidence type="ECO:0000259" key="1">
    <source>
        <dbReference type="Pfam" id="PF01370"/>
    </source>
</evidence>
<dbReference type="InterPro" id="IPR001509">
    <property type="entry name" value="Epimerase_deHydtase"/>
</dbReference>
<sequence length="159" mass="17177">MVTNPSVRFKHAFVTGATGIVGSPLCEMIARSGIPVTAYSRKPTVFSGFQGVRHELGNILDLVALRNAAKDADVIFHVAAAVHTSVATLDVYERVNVIGTQNVIRVAREINAKVVYVSTVNVDGFLRGELVNDYARTKSQAEDLIRLAVDDGLDAVILR</sequence>
<dbReference type="Pfam" id="PF01370">
    <property type="entry name" value="Epimerase"/>
    <property type="match status" value="1"/>
</dbReference>
<accession>A0A382TXV3</accession>
<feature type="domain" description="NAD-dependent epimerase/dehydratase" evidence="1">
    <location>
        <begin position="13"/>
        <end position="159"/>
    </location>
</feature>
<gene>
    <name evidence="2" type="ORF">METZ01_LOCUS379351</name>
</gene>